<evidence type="ECO:0000313" key="2">
    <source>
        <dbReference type="EMBL" id="KJE19736.1"/>
    </source>
</evidence>
<dbReference type="PATRIC" id="fig|1502723.3.peg.6793"/>
<reference evidence="2 3" key="4">
    <citation type="journal article" date="2016" name="Genome Announc.">
        <title>Permanent Draft Genome Sequences for Two Variants of Frankia sp. Strain CpI1, the First Frankia Strain Isolated from Root Nodules of Comptonia peregrina.</title>
        <authorList>
            <person name="Oshone R."/>
            <person name="Hurst S.G.IV."/>
            <person name="Abebe-Akele F."/>
            <person name="Simpson S."/>
            <person name="Morris K."/>
            <person name="Thomas W.K."/>
            <person name="Tisa L.S."/>
        </authorList>
    </citation>
    <scope>NUCLEOTIDE SEQUENCE [LARGE SCALE GENOMIC DNA]</scope>
    <source>
        <strain evidence="2">CpI1</strain>
        <strain evidence="3">CpI1-S</strain>
    </source>
</reference>
<accession>Q9AEZ7</accession>
<keyword evidence="3" id="KW-1185">Reference proteome</keyword>
<dbReference type="RefSeq" id="WP_010921753.1">
    <property type="nucleotide sequence ID" value="NZ_JYFN01000087.1"/>
</dbReference>
<reference evidence="1" key="1">
    <citation type="journal article" date="2001" name="Can. J. Microbiol.">
        <title>Analysis of pFQ12, a 22.4-kb Frankia plasmid.</title>
        <authorList>
            <person name="John T.R."/>
            <person name="Rice J.M."/>
            <person name="Johnson J.D."/>
        </authorList>
    </citation>
    <scope>NUCLEOTIDE SEQUENCE</scope>
    <source>
        <strain evidence="1">CpI1</strain>
        <plasmid evidence="1">pFQ12</plasmid>
    </source>
</reference>
<name>Q9AEZ7_9ACTN</name>
<gene>
    <name evidence="2" type="ORF">FF36_05991</name>
</gene>
<protein>
    <submittedName>
        <fullName evidence="1">Uncharacterized protein</fullName>
    </submittedName>
</protein>
<evidence type="ECO:0000313" key="1">
    <source>
        <dbReference type="EMBL" id="AAK20157.1"/>
    </source>
</evidence>
<sequence>MRDDPMICLPLAVAGVAPVLALSPGRGAYTVQGGDSVDLGVATLLTLGWELVGVLDGAALTGLPVLAGWTVRLAAGGQTIRLARPAGGGLLYDGSLGVPPAGWLAGLHRHRRVHTLVASGADLTGPDMYEALTGAAAAGTLVGATITLPTRPAAPR</sequence>
<keyword evidence="1" id="KW-0614">Plasmid</keyword>
<accession>A0A0D8B6E9</accession>
<reference evidence="2" key="3">
    <citation type="submission" date="2015-02" db="EMBL/GenBank/DDBJ databases">
        <authorList>
            <person name="Chooi Y.-H."/>
        </authorList>
    </citation>
    <scope>NUCLEOTIDE SEQUENCE</scope>
    <source>
        <strain evidence="2">CpI1</strain>
    </source>
</reference>
<evidence type="ECO:0000313" key="3">
    <source>
        <dbReference type="Proteomes" id="UP000032545"/>
    </source>
</evidence>
<organism evidence="1">
    <name type="scientific">Frankia torreyi</name>
    <dbReference type="NCBI Taxonomy" id="1856"/>
    <lineage>
        <taxon>Bacteria</taxon>
        <taxon>Bacillati</taxon>
        <taxon>Actinomycetota</taxon>
        <taxon>Actinomycetes</taxon>
        <taxon>Frankiales</taxon>
        <taxon>Frankiaceae</taxon>
        <taxon>Frankia</taxon>
    </lineage>
</organism>
<dbReference type="AlphaFoldDB" id="Q9AEZ7"/>
<proteinExistence type="predicted"/>
<dbReference type="Proteomes" id="UP000032545">
    <property type="component" value="Unassembled WGS sequence"/>
</dbReference>
<reference evidence="3" key="2">
    <citation type="submission" date="2015-02" db="EMBL/GenBank/DDBJ databases">
        <title>Draft Genome of Frankia sp. CpI1-S.</title>
        <authorList>
            <person name="Oshone R.T."/>
            <person name="Ngom M."/>
            <person name="Ghodhbane-Gtari F."/>
            <person name="Gtari M."/>
            <person name="Morris K."/>
            <person name="Thomas K."/>
            <person name="Sen A."/>
            <person name="Tisa L.S."/>
        </authorList>
    </citation>
    <scope>NUCLEOTIDE SEQUENCE [LARGE SCALE GENOMIC DNA]</scope>
    <source>
        <strain evidence="3">CpI1-S</strain>
    </source>
</reference>
<dbReference type="EMBL" id="JYFN01000087">
    <property type="protein sequence ID" value="KJE19736.1"/>
    <property type="molecule type" value="Genomic_DNA"/>
</dbReference>
<geneLocation type="plasmid" evidence="1">
    <name>pFQ12</name>
</geneLocation>
<dbReference type="EMBL" id="AY027524">
    <property type="protein sequence ID" value="AAK20157.1"/>
    <property type="molecule type" value="Genomic_DNA"/>
</dbReference>